<evidence type="ECO:0000256" key="2">
    <source>
        <dbReference type="ARBA" id="ARBA00023015"/>
    </source>
</evidence>
<feature type="domain" description="HTH lysR-type" evidence="5">
    <location>
        <begin position="3"/>
        <end position="60"/>
    </location>
</feature>
<name>A0A329R246_9ACTN</name>
<keyword evidence="2" id="KW-0805">Transcription regulation</keyword>
<keyword evidence="4" id="KW-0804">Transcription</keyword>
<gene>
    <name evidence="6" type="ORF">DPM12_00775</name>
</gene>
<dbReference type="InterPro" id="IPR036390">
    <property type="entry name" value="WH_DNA-bd_sf"/>
</dbReference>
<dbReference type="GO" id="GO:0003700">
    <property type="term" value="F:DNA-binding transcription factor activity"/>
    <property type="evidence" value="ECO:0007669"/>
    <property type="project" value="InterPro"/>
</dbReference>
<dbReference type="PANTHER" id="PTHR30419">
    <property type="entry name" value="HTH-TYPE TRANSCRIPTIONAL REGULATOR YBHD"/>
    <property type="match status" value="1"/>
</dbReference>
<dbReference type="InterPro" id="IPR005119">
    <property type="entry name" value="LysR_subst-bd"/>
</dbReference>
<dbReference type="SUPFAM" id="SSF46785">
    <property type="entry name" value="Winged helix' DNA-binding domain"/>
    <property type="match status" value="1"/>
</dbReference>
<dbReference type="Gene3D" id="3.40.190.290">
    <property type="match status" value="1"/>
</dbReference>
<dbReference type="EMBL" id="QMIG01000001">
    <property type="protein sequence ID" value="RAW18647.1"/>
    <property type="molecule type" value="Genomic_DNA"/>
</dbReference>
<dbReference type="Gene3D" id="1.10.10.10">
    <property type="entry name" value="Winged helix-like DNA-binding domain superfamily/Winged helix DNA-binding domain"/>
    <property type="match status" value="1"/>
</dbReference>
<dbReference type="AlphaFoldDB" id="A0A329R246"/>
<keyword evidence="7" id="KW-1185">Reference proteome</keyword>
<dbReference type="InterPro" id="IPR036388">
    <property type="entry name" value="WH-like_DNA-bd_sf"/>
</dbReference>
<evidence type="ECO:0000313" key="6">
    <source>
        <dbReference type="EMBL" id="RAW18647.1"/>
    </source>
</evidence>
<protein>
    <recommendedName>
        <fullName evidence="5">HTH lysR-type domain-containing protein</fullName>
    </recommendedName>
</protein>
<dbReference type="Pfam" id="PF00126">
    <property type="entry name" value="HTH_1"/>
    <property type="match status" value="1"/>
</dbReference>
<comment type="caution">
    <text evidence="6">The sequence shown here is derived from an EMBL/GenBank/DDBJ whole genome shotgun (WGS) entry which is preliminary data.</text>
</comment>
<comment type="similarity">
    <text evidence="1">Belongs to the LysR transcriptional regulatory family.</text>
</comment>
<keyword evidence="3" id="KW-0238">DNA-binding</keyword>
<dbReference type="OrthoDB" id="8417889at2"/>
<dbReference type="SUPFAM" id="SSF53850">
    <property type="entry name" value="Periplasmic binding protein-like II"/>
    <property type="match status" value="1"/>
</dbReference>
<sequence>MTPDERTLHYYRVVYSTGSIRSAARQLGLAPSAVSRKIAEFERRLGTPLLERSARGIRATEAGHVLARFAKERVHLEQLLHEQLDHLRELRRGTVRIASGEGFVDDLMNHALASFLRRYPGISVDLVTGGTDEIIDLLIADDVDIALALHAKPHTDVTTVRQAPQPLHVICLPGHSFATRNQVEPSELDGVPVTVLPGRFGLRTLTDQLQRAHSMTFDVRLVSSSIQAMVDFVLADLGVTLLPRVAVGQHLRHGRLCAVPLATRQPDAVRAQLLVRSGRTLSHAAQRLVEHCATHLASLDSAGVAVAATRSSPD</sequence>
<dbReference type="Pfam" id="PF03466">
    <property type="entry name" value="LysR_substrate"/>
    <property type="match status" value="1"/>
</dbReference>
<organism evidence="6 7">
    <name type="scientific">Phytoactinopolyspora halophila</name>
    <dbReference type="NCBI Taxonomy" id="1981511"/>
    <lineage>
        <taxon>Bacteria</taxon>
        <taxon>Bacillati</taxon>
        <taxon>Actinomycetota</taxon>
        <taxon>Actinomycetes</taxon>
        <taxon>Jiangellales</taxon>
        <taxon>Jiangellaceae</taxon>
        <taxon>Phytoactinopolyspora</taxon>
    </lineage>
</organism>
<reference evidence="6 7" key="1">
    <citation type="submission" date="2018-06" db="EMBL/GenBank/DDBJ databases">
        <title>Phytoactinopolyspora halophila sp. nov., a novel halophilic actinomycete isolated from a saline soil in China.</title>
        <authorList>
            <person name="Tang S.-K."/>
        </authorList>
    </citation>
    <scope>NUCLEOTIDE SEQUENCE [LARGE SCALE GENOMIC DNA]</scope>
    <source>
        <strain evidence="6 7">YIM 96934</strain>
    </source>
</reference>
<evidence type="ECO:0000313" key="7">
    <source>
        <dbReference type="Proteomes" id="UP000250462"/>
    </source>
</evidence>
<proteinExistence type="inferred from homology"/>
<dbReference type="PANTHER" id="PTHR30419:SF8">
    <property type="entry name" value="NITROGEN ASSIMILATION TRANSCRIPTIONAL ACTIVATOR-RELATED"/>
    <property type="match status" value="1"/>
</dbReference>
<dbReference type="InterPro" id="IPR050950">
    <property type="entry name" value="HTH-type_LysR_regulators"/>
</dbReference>
<dbReference type="RefSeq" id="WP_112256268.1">
    <property type="nucleotide sequence ID" value="NZ_QMIG01000001.1"/>
</dbReference>
<evidence type="ECO:0000256" key="3">
    <source>
        <dbReference type="ARBA" id="ARBA00023125"/>
    </source>
</evidence>
<dbReference type="PROSITE" id="PS50931">
    <property type="entry name" value="HTH_LYSR"/>
    <property type="match status" value="1"/>
</dbReference>
<accession>A0A329R246</accession>
<dbReference type="GO" id="GO:0005829">
    <property type="term" value="C:cytosol"/>
    <property type="evidence" value="ECO:0007669"/>
    <property type="project" value="TreeGrafter"/>
</dbReference>
<evidence type="ECO:0000259" key="5">
    <source>
        <dbReference type="PROSITE" id="PS50931"/>
    </source>
</evidence>
<dbReference type="GO" id="GO:0003677">
    <property type="term" value="F:DNA binding"/>
    <property type="evidence" value="ECO:0007669"/>
    <property type="project" value="UniProtKB-KW"/>
</dbReference>
<evidence type="ECO:0000256" key="4">
    <source>
        <dbReference type="ARBA" id="ARBA00023163"/>
    </source>
</evidence>
<evidence type="ECO:0000256" key="1">
    <source>
        <dbReference type="ARBA" id="ARBA00009437"/>
    </source>
</evidence>
<dbReference type="InterPro" id="IPR000847">
    <property type="entry name" value="LysR_HTH_N"/>
</dbReference>
<dbReference type="Proteomes" id="UP000250462">
    <property type="component" value="Unassembled WGS sequence"/>
</dbReference>